<evidence type="ECO:0000313" key="1">
    <source>
        <dbReference type="EMBL" id="TWU18197.1"/>
    </source>
</evidence>
<reference evidence="1 2" key="1">
    <citation type="journal article" date="2020" name="Antonie Van Leeuwenhoek">
        <title>Rhodopirellula heiligendammensis sp. nov., Rhodopirellula pilleata sp. nov., and Rhodopirellula solitaria sp. nov. isolated from natural or artificial marine surfaces in Northern Germany and California, USA, and emended description of the genus Rhodopirellula.</title>
        <authorList>
            <person name="Kallscheuer N."/>
            <person name="Wiegand S."/>
            <person name="Jogler M."/>
            <person name="Boedeker C."/>
            <person name="Peeters S.H."/>
            <person name="Rast P."/>
            <person name="Heuer A."/>
            <person name="Jetten M.S.M."/>
            <person name="Rohde M."/>
            <person name="Jogler C."/>
        </authorList>
    </citation>
    <scope>NUCLEOTIDE SEQUENCE [LARGE SCALE GENOMIC DNA]</scope>
    <source>
        <strain evidence="1 2">Poly21</strain>
    </source>
</reference>
<sequence length="167" mass="19139">MNVSLCRDDATYTAGGFLRASWRVSRVKLEELSSVEVSVLWYTEGKGDEDLSVHYFRRYDSASLRDLGIDVSQPIQCRLPPSPLSYRGHLLKIQWGIRVRVFVEEGREAVAEHPFYLVARKPEAVVLNDHVSVDLARVDTPVKPPLHRRLPAVMRRWRSRQSGSTRP</sequence>
<name>A0A5C6C2G7_9BACT</name>
<protein>
    <submittedName>
        <fullName evidence="1">Uncharacterized protein</fullName>
    </submittedName>
</protein>
<accession>A0A5C6C2G7</accession>
<dbReference type="Proteomes" id="UP000319908">
    <property type="component" value="Unassembled WGS sequence"/>
</dbReference>
<keyword evidence="2" id="KW-1185">Reference proteome</keyword>
<comment type="caution">
    <text evidence="1">The sequence shown here is derived from an EMBL/GenBank/DDBJ whole genome shotgun (WGS) entry which is preliminary data.</text>
</comment>
<gene>
    <name evidence="1" type="ORF">Poly21_03520</name>
</gene>
<evidence type="ECO:0000313" key="2">
    <source>
        <dbReference type="Proteomes" id="UP000319908"/>
    </source>
</evidence>
<proteinExistence type="predicted"/>
<organism evidence="1 2">
    <name type="scientific">Allorhodopirellula heiligendammensis</name>
    <dbReference type="NCBI Taxonomy" id="2714739"/>
    <lineage>
        <taxon>Bacteria</taxon>
        <taxon>Pseudomonadati</taxon>
        <taxon>Planctomycetota</taxon>
        <taxon>Planctomycetia</taxon>
        <taxon>Pirellulales</taxon>
        <taxon>Pirellulaceae</taxon>
        <taxon>Allorhodopirellula</taxon>
    </lineage>
</organism>
<dbReference type="RefSeq" id="WP_146405308.1">
    <property type="nucleotide sequence ID" value="NZ_SJPU01000001.1"/>
</dbReference>
<dbReference type="EMBL" id="SJPU01000001">
    <property type="protein sequence ID" value="TWU18197.1"/>
    <property type="molecule type" value="Genomic_DNA"/>
</dbReference>
<dbReference type="AlphaFoldDB" id="A0A5C6C2G7"/>
<dbReference type="OrthoDB" id="269669at2"/>